<dbReference type="InterPro" id="IPR043128">
    <property type="entry name" value="Rev_trsase/Diguanyl_cyclase"/>
</dbReference>
<protein>
    <recommendedName>
        <fullName evidence="1">Reverse transcriptase domain-containing protein</fullName>
    </recommendedName>
</protein>
<keyword evidence="3" id="KW-1185">Reference proteome</keyword>
<dbReference type="Gene3D" id="3.30.70.270">
    <property type="match status" value="1"/>
</dbReference>
<sequence>MRSRVWVSRHRFQRTRDPSDRLRREVYYKAEYAKYKLMIKQAKQNKFLESVIQKNKLDEDGKDPSKCGSYRPIYLLSVWAKILDKLMSNRLKYYLETNYVLNEAHFGFRKGRSTITAPARIKDFVVGAKEENKISCMVSFDIQNAFNSIKWTDIKKQLVAYKVPRKLERLLDSFLSDGSTWKYNIGVPQGSCAGPVLWLLIINEVLNQDNNNENVYLQAYADDIALLMKTTASYHFKEMSREIIVKLG</sequence>
<gene>
    <name evidence="2" type="ORF">AVEN_92244_1</name>
</gene>
<organism evidence="2 3">
    <name type="scientific">Araneus ventricosus</name>
    <name type="common">Orbweaver spider</name>
    <name type="synonym">Epeira ventricosa</name>
    <dbReference type="NCBI Taxonomy" id="182803"/>
    <lineage>
        <taxon>Eukaryota</taxon>
        <taxon>Metazoa</taxon>
        <taxon>Ecdysozoa</taxon>
        <taxon>Arthropoda</taxon>
        <taxon>Chelicerata</taxon>
        <taxon>Arachnida</taxon>
        <taxon>Araneae</taxon>
        <taxon>Araneomorphae</taxon>
        <taxon>Entelegynae</taxon>
        <taxon>Araneoidea</taxon>
        <taxon>Araneidae</taxon>
        <taxon>Araneus</taxon>
    </lineage>
</organism>
<evidence type="ECO:0000259" key="1">
    <source>
        <dbReference type="PROSITE" id="PS50878"/>
    </source>
</evidence>
<dbReference type="AlphaFoldDB" id="A0A4Y2AM57"/>
<name>A0A4Y2AM57_ARAVE</name>
<dbReference type="EMBL" id="BGPR01000021">
    <property type="protein sequence ID" value="GBL80329.1"/>
    <property type="molecule type" value="Genomic_DNA"/>
</dbReference>
<dbReference type="GO" id="GO:0071897">
    <property type="term" value="P:DNA biosynthetic process"/>
    <property type="evidence" value="ECO:0007669"/>
    <property type="project" value="UniProtKB-ARBA"/>
</dbReference>
<comment type="caution">
    <text evidence="2">The sequence shown here is derived from an EMBL/GenBank/DDBJ whole genome shotgun (WGS) entry which is preliminary data.</text>
</comment>
<dbReference type="Proteomes" id="UP000499080">
    <property type="component" value="Unassembled WGS sequence"/>
</dbReference>
<proteinExistence type="predicted"/>
<dbReference type="OrthoDB" id="6437545at2759"/>
<evidence type="ECO:0000313" key="3">
    <source>
        <dbReference type="Proteomes" id="UP000499080"/>
    </source>
</evidence>
<dbReference type="CDD" id="cd01650">
    <property type="entry name" value="RT_nLTR_like"/>
    <property type="match status" value="1"/>
</dbReference>
<dbReference type="InterPro" id="IPR000477">
    <property type="entry name" value="RT_dom"/>
</dbReference>
<accession>A0A4Y2AM57</accession>
<dbReference type="PANTHER" id="PTHR19446">
    <property type="entry name" value="REVERSE TRANSCRIPTASES"/>
    <property type="match status" value="1"/>
</dbReference>
<dbReference type="InterPro" id="IPR043502">
    <property type="entry name" value="DNA/RNA_pol_sf"/>
</dbReference>
<reference evidence="2 3" key="1">
    <citation type="journal article" date="2019" name="Sci. Rep.">
        <title>Orb-weaving spider Araneus ventricosus genome elucidates the spidroin gene catalogue.</title>
        <authorList>
            <person name="Kono N."/>
            <person name="Nakamura H."/>
            <person name="Ohtoshi R."/>
            <person name="Moran D.A.P."/>
            <person name="Shinohara A."/>
            <person name="Yoshida Y."/>
            <person name="Fujiwara M."/>
            <person name="Mori M."/>
            <person name="Tomita M."/>
            <person name="Arakawa K."/>
        </authorList>
    </citation>
    <scope>NUCLEOTIDE SEQUENCE [LARGE SCALE GENOMIC DNA]</scope>
</reference>
<dbReference type="PROSITE" id="PS50878">
    <property type="entry name" value="RT_POL"/>
    <property type="match status" value="1"/>
</dbReference>
<dbReference type="Pfam" id="PF00078">
    <property type="entry name" value="RVT_1"/>
    <property type="match status" value="1"/>
</dbReference>
<evidence type="ECO:0000313" key="2">
    <source>
        <dbReference type="EMBL" id="GBL80329.1"/>
    </source>
</evidence>
<dbReference type="SUPFAM" id="SSF56672">
    <property type="entry name" value="DNA/RNA polymerases"/>
    <property type="match status" value="1"/>
</dbReference>
<dbReference type="Gene3D" id="3.10.10.10">
    <property type="entry name" value="HIV Type 1 Reverse Transcriptase, subunit A, domain 1"/>
    <property type="match status" value="1"/>
</dbReference>
<feature type="domain" description="Reverse transcriptase" evidence="1">
    <location>
        <begin position="41"/>
        <end position="248"/>
    </location>
</feature>